<name>A0A2N7BU45_9VIBR</name>
<evidence type="ECO:0000313" key="2">
    <source>
        <dbReference type="EMBL" id="PME63561.1"/>
    </source>
</evidence>
<evidence type="ECO:0000256" key="1">
    <source>
        <dbReference type="SAM" id="SignalP"/>
    </source>
</evidence>
<dbReference type="Proteomes" id="UP000235778">
    <property type="component" value="Unassembled WGS sequence"/>
</dbReference>
<dbReference type="RefSeq" id="WP_241904866.1">
    <property type="nucleotide sequence ID" value="NZ_MCSH01000141.1"/>
</dbReference>
<sequence>MKFSPIYAALLTSLAGVSAAHAAQVTQDIATNYGSTNIIDSQQCLDNNPYGASDFCIANKILKV</sequence>
<accession>A0A2N7BU45</accession>
<proteinExistence type="predicted"/>
<feature type="signal peptide" evidence="1">
    <location>
        <begin position="1"/>
        <end position="22"/>
    </location>
</feature>
<dbReference type="AlphaFoldDB" id="A0A2N7BU45"/>
<comment type="caution">
    <text evidence="2">The sequence shown here is derived from an EMBL/GenBank/DDBJ whole genome shotgun (WGS) entry which is preliminary data.</text>
</comment>
<keyword evidence="1" id="KW-0732">Signal</keyword>
<dbReference type="EMBL" id="MCSI01000119">
    <property type="protein sequence ID" value="PME63561.1"/>
    <property type="molecule type" value="Genomic_DNA"/>
</dbReference>
<evidence type="ECO:0000313" key="3">
    <source>
        <dbReference type="Proteomes" id="UP000235778"/>
    </source>
</evidence>
<protein>
    <submittedName>
        <fullName evidence="2">Uncharacterized protein</fullName>
    </submittedName>
</protein>
<feature type="chain" id="PRO_5014931405" evidence="1">
    <location>
        <begin position="23"/>
        <end position="64"/>
    </location>
</feature>
<reference evidence="3" key="1">
    <citation type="submission" date="2016-07" db="EMBL/GenBank/DDBJ databases">
        <title>Nontailed viruses are major unrecognized killers of bacteria in the ocean.</title>
        <authorList>
            <person name="Kauffman K."/>
            <person name="Hussain F."/>
            <person name="Yang J."/>
            <person name="Arevalo P."/>
            <person name="Brown J."/>
            <person name="Cutler M."/>
            <person name="Kelly L."/>
            <person name="Polz M.F."/>
        </authorList>
    </citation>
    <scope>NUCLEOTIDE SEQUENCE [LARGE SCALE GENOMIC DNA]</scope>
    <source>
        <strain evidence="3">10N.286.55.C1</strain>
    </source>
</reference>
<organism evidence="2 3">
    <name type="scientific">Vibrio lentus</name>
    <dbReference type="NCBI Taxonomy" id="136468"/>
    <lineage>
        <taxon>Bacteria</taxon>
        <taxon>Pseudomonadati</taxon>
        <taxon>Pseudomonadota</taxon>
        <taxon>Gammaproteobacteria</taxon>
        <taxon>Vibrionales</taxon>
        <taxon>Vibrionaceae</taxon>
        <taxon>Vibrio</taxon>
    </lineage>
</organism>
<gene>
    <name evidence="2" type="ORF">BCV30_08330</name>
</gene>